<evidence type="ECO:0000313" key="3">
    <source>
        <dbReference type="Proteomes" id="UP000266841"/>
    </source>
</evidence>
<proteinExistence type="predicted"/>
<dbReference type="Proteomes" id="UP000266841">
    <property type="component" value="Unassembled WGS sequence"/>
</dbReference>
<gene>
    <name evidence="2" type="ORF">THAOC_21921</name>
</gene>
<comment type="caution">
    <text evidence="2">The sequence shown here is derived from an EMBL/GenBank/DDBJ whole genome shotgun (WGS) entry which is preliminary data.</text>
</comment>
<protein>
    <submittedName>
        <fullName evidence="2">Uncharacterized protein</fullName>
    </submittedName>
</protein>
<evidence type="ECO:0000256" key="1">
    <source>
        <dbReference type="SAM" id="MobiDB-lite"/>
    </source>
</evidence>
<accession>K0RZQ3</accession>
<dbReference type="AlphaFoldDB" id="K0RZQ3"/>
<evidence type="ECO:0000313" key="2">
    <source>
        <dbReference type="EMBL" id="EJK57989.1"/>
    </source>
</evidence>
<keyword evidence="3" id="KW-1185">Reference proteome</keyword>
<feature type="region of interest" description="Disordered" evidence="1">
    <location>
        <begin position="37"/>
        <end position="75"/>
    </location>
</feature>
<name>K0RZQ3_THAOC</name>
<sequence length="75" mass="7655">MENEVLKSLMARLSAIDNAGGQDSPVYLGAARSENGSVSAHNLGVGDQRGGSDGSLLSESPRGGVQFNINPNVAN</sequence>
<feature type="non-terminal residue" evidence="2">
    <location>
        <position position="75"/>
    </location>
</feature>
<reference evidence="2 3" key="1">
    <citation type="journal article" date="2012" name="Genome Biol.">
        <title>Genome and low-iron response of an oceanic diatom adapted to chronic iron limitation.</title>
        <authorList>
            <person name="Lommer M."/>
            <person name="Specht M."/>
            <person name="Roy A.S."/>
            <person name="Kraemer L."/>
            <person name="Andreson R."/>
            <person name="Gutowska M.A."/>
            <person name="Wolf J."/>
            <person name="Bergner S.V."/>
            <person name="Schilhabel M.B."/>
            <person name="Klostermeier U.C."/>
            <person name="Beiko R.G."/>
            <person name="Rosenstiel P."/>
            <person name="Hippler M."/>
            <person name="Laroche J."/>
        </authorList>
    </citation>
    <scope>NUCLEOTIDE SEQUENCE [LARGE SCALE GENOMIC DNA]</scope>
    <source>
        <strain evidence="2 3">CCMP1005</strain>
    </source>
</reference>
<dbReference type="EMBL" id="AGNL01026503">
    <property type="protein sequence ID" value="EJK57989.1"/>
    <property type="molecule type" value="Genomic_DNA"/>
</dbReference>
<organism evidence="2 3">
    <name type="scientific">Thalassiosira oceanica</name>
    <name type="common">Marine diatom</name>
    <dbReference type="NCBI Taxonomy" id="159749"/>
    <lineage>
        <taxon>Eukaryota</taxon>
        <taxon>Sar</taxon>
        <taxon>Stramenopiles</taxon>
        <taxon>Ochrophyta</taxon>
        <taxon>Bacillariophyta</taxon>
        <taxon>Coscinodiscophyceae</taxon>
        <taxon>Thalassiosirophycidae</taxon>
        <taxon>Thalassiosirales</taxon>
        <taxon>Thalassiosiraceae</taxon>
        <taxon>Thalassiosira</taxon>
    </lineage>
</organism>